<gene>
    <name evidence="2" type="ORF">SPARVUS_LOCUS275915</name>
</gene>
<keyword evidence="3" id="KW-1185">Reference proteome</keyword>
<evidence type="ECO:0000313" key="3">
    <source>
        <dbReference type="Proteomes" id="UP001162483"/>
    </source>
</evidence>
<feature type="non-terminal residue" evidence="2">
    <location>
        <position position="81"/>
    </location>
</feature>
<protein>
    <submittedName>
        <fullName evidence="2">Uncharacterized protein</fullName>
    </submittedName>
</protein>
<reference evidence="2" key="1">
    <citation type="submission" date="2023-05" db="EMBL/GenBank/DDBJ databases">
        <authorList>
            <person name="Stuckert A."/>
        </authorList>
    </citation>
    <scope>NUCLEOTIDE SEQUENCE</scope>
</reference>
<evidence type="ECO:0000313" key="2">
    <source>
        <dbReference type="EMBL" id="CAI9532808.1"/>
    </source>
</evidence>
<dbReference type="Proteomes" id="UP001162483">
    <property type="component" value="Unassembled WGS sequence"/>
</dbReference>
<dbReference type="EMBL" id="CATNWA010000085">
    <property type="protein sequence ID" value="CAI9532808.1"/>
    <property type="molecule type" value="Genomic_DNA"/>
</dbReference>
<feature type="region of interest" description="Disordered" evidence="1">
    <location>
        <begin position="1"/>
        <end position="42"/>
    </location>
</feature>
<name>A0ABN9AGC3_9NEOB</name>
<proteinExistence type="predicted"/>
<accession>A0ABN9AGC3</accession>
<feature type="compositionally biased region" description="Polar residues" evidence="1">
    <location>
        <begin position="26"/>
        <end position="42"/>
    </location>
</feature>
<evidence type="ECO:0000256" key="1">
    <source>
        <dbReference type="SAM" id="MobiDB-lite"/>
    </source>
</evidence>
<organism evidence="2 3">
    <name type="scientific">Staurois parvus</name>
    <dbReference type="NCBI Taxonomy" id="386267"/>
    <lineage>
        <taxon>Eukaryota</taxon>
        <taxon>Metazoa</taxon>
        <taxon>Chordata</taxon>
        <taxon>Craniata</taxon>
        <taxon>Vertebrata</taxon>
        <taxon>Euteleostomi</taxon>
        <taxon>Amphibia</taxon>
        <taxon>Batrachia</taxon>
        <taxon>Anura</taxon>
        <taxon>Neobatrachia</taxon>
        <taxon>Ranoidea</taxon>
        <taxon>Ranidae</taxon>
        <taxon>Staurois</taxon>
    </lineage>
</organism>
<feature type="compositionally biased region" description="Basic and acidic residues" evidence="1">
    <location>
        <begin position="1"/>
        <end position="24"/>
    </location>
</feature>
<sequence length="81" mass="8941">MEDQSDRSRDRRIIQDKPEVRAGSKESGNTSNGTTTAASLNSPFGTSISDRLVRLYVRVLMCVPMSKCLHICSARKDSTHA</sequence>
<comment type="caution">
    <text evidence="2">The sequence shown here is derived from an EMBL/GenBank/DDBJ whole genome shotgun (WGS) entry which is preliminary data.</text>
</comment>